<sequence>MGKGNLYRQVADSKGVLSITFKIRGPFARTPPQSFRHSTFPALNAIHRIIAQIRFAVDIPASTLWFVSLTSEARRIRWKGFGIPGSLLPTYIGHCFDGSTIILSVKKNGQEVTVSNNFDQEEGSGRLNRVLLGNGRLQTMPLLSRLGGSNVQRSTYECLMPWILWTLVRCFAGGGNTLLCLQRCTRLIDQKSTAVAQEFGQELRSLSPLIIWENRLRPVFYRFPAARTKQRWKKIESGTPFLVYLPDLNPRASLRLGKRSPLLPFTVFSLSCDT</sequence>
<dbReference type="AlphaFoldDB" id="A0A284S1X1"/>
<gene>
    <name evidence="1" type="ORF">ARMOST_18475</name>
</gene>
<proteinExistence type="predicted"/>
<accession>A0A284S1X1</accession>
<reference evidence="2" key="1">
    <citation type="journal article" date="2017" name="Nat. Ecol. Evol.">
        <title>Genome expansion and lineage-specific genetic innovations in the forest pathogenic fungi Armillaria.</title>
        <authorList>
            <person name="Sipos G."/>
            <person name="Prasanna A.N."/>
            <person name="Walter M.C."/>
            <person name="O'Connor E."/>
            <person name="Balint B."/>
            <person name="Krizsan K."/>
            <person name="Kiss B."/>
            <person name="Hess J."/>
            <person name="Varga T."/>
            <person name="Slot J."/>
            <person name="Riley R."/>
            <person name="Boka B."/>
            <person name="Rigling D."/>
            <person name="Barry K."/>
            <person name="Lee J."/>
            <person name="Mihaltcheva S."/>
            <person name="LaButti K."/>
            <person name="Lipzen A."/>
            <person name="Waldron R."/>
            <person name="Moloney N.M."/>
            <person name="Sperisen C."/>
            <person name="Kredics L."/>
            <person name="Vagvoelgyi C."/>
            <person name="Patrignani A."/>
            <person name="Fitzpatrick D."/>
            <person name="Nagy I."/>
            <person name="Doyle S."/>
            <person name="Anderson J.B."/>
            <person name="Grigoriev I.V."/>
            <person name="Gueldener U."/>
            <person name="Muensterkoetter M."/>
            <person name="Nagy L.G."/>
        </authorList>
    </citation>
    <scope>NUCLEOTIDE SEQUENCE [LARGE SCALE GENOMIC DNA]</scope>
    <source>
        <strain evidence="2">C18/9</strain>
    </source>
</reference>
<dbReference type="Proteomes" id="UP000219338">
    <property type="component" value="Unassembled WGS sequence"/>
</dbReference>
<evidence type="ECO:0000313" key="1">
    <source>
        <dbReference type="EMBL" id="SJL14995.1"/>
    </source>
</evidence>
<name>A0A284S1X1_ARMOS</name>
<organism evidence="1 2">
    <name type="scientific">Armillaria ostoyae</name>
    <name type="common">Armillaria root rot fungus</name>
    <dbReference type="NCBI Taxonomy" id="47428"/>
    <lineage>
        <taxon>Eukaryota</taxon>
        <taxon>Fungi</taxon>
        <taxon>Dikarya</taxon>
        <taxon>Basidiomycota</taxon>
        <taxon>Agaricomycotina</taxon>
        <taxon>Agaricomycetes</taxon>
        <taxon>Agaricomycetidae</taxon>
        <taxon>Agaricales</taxon>
        <taxon>Marasmiineae</taxon>
        <taxon>Physalacriaceae</taxon>
        <taxon>Armillaria</taxon>
    </lineage>
</organism>
<dbReference type="EMBL" id="FUEG01000026">
    <property type="protein sequence ID" value="SJL14995.1"/>
    <property type="molecule type" value="Genomic_DNA"/>
</dbReference>
<evidence type="ECO:0000313" key="2">
    <source>
        <dbReference type="Proteomes" id="UP000219338"/>
    </source>
</evidence>
<keyword evidence="2" id="KW-1185">Reference proteome</keyword>
<protein>
    <submittedName>
        <fullName evidence="1">Uncharacterized protein</fullName>
    </submittedName>
</protein>